<evidence type="ECO:0000256" key="2">
    <source>
        <dbReference type="ARBA" id="ARBA00022525"/>
    </source>
</evidence>
<dbReference type="InterPro" id="IPR012334">
    <property type="entry name" value="Pectin_lyas_fold"/>
</dbReference>
<dbReference type="GO" id="GO:0016837">
    <property type="term" value="F:carbon-oxygen lyase activity, acting on polysaccharides"/>
    <property type="evidence" value="ECO:0007669"/>
    <property type="project" value="TreeGrafter"/>
</dbReference>
<evidence type="ECO:0000313" key="7">
    <source>
        <dbReference type="EMBL" id="WEK20413.1"/>
    </source>
</evidence>
<dbReference type="SUPFAM" id="SSF51126">
    <property type="entry name" value="Pectin lyase-like"/>
    <property type="match status" value="1"/>
</dbReference>
<dbReference type="Gene3D" id="2.160.20.10">
    <property type="entry name" value="Single-stranded right-handed beta-helix, Pectin lyase-like"/>
    <property type="match status" value="2"/>
</dbReference>
<dbReference type="InterPro" id="IPR049169">
    <property type="entry name" value="Glyco_hydro_120_ins"/>
</dbReference>
<dbReference type="InterPro" id="IPR011050">
    <property type="entry name" value="Pectin_lyase_fold/virulence"/>
</dbReference>
<evidence type="ECO:0000256" key="1">
    <source>
        <dbReference type="ARBA" id="ARBA00004613"/>
    </source>
</evidence>
<sequence>MIHYKNIPGFMLLMLWAVVPLRAKEYHVSVKGKDSNLGTMVQPFRSIAHAASVAVAGDVITVHAGIYREEVSLMRGGESDEKRITYQAAAGENVEIKGSEVIVGWKKVKDGVWKVNLPNAFFGSYNPYTDLIAGDWYFPRARKLHTGAVYLNSKGFEEIDPLEPLTGNTWYCSYEKGTTTIVANFGTADPNKELLEINMRKSCFYPGKTGVNYLTVRGFKMSQAATQWAAPTAEQVGLIGTNWSKGWVIEDNVISDSKCVGLTLGKDRKTGHNGVDYNEMVHRVIAAGWNKDTIGSHLVRNNKIFNCGAAGICGSFGAAFSRIEDNEVYAVYTNRSFYGAEMAGIKLHGAIDVIIAGNKVHHAFIGIWLDWMAQGTIVRDNLCYENDLVDLFMEVNHGPYEVSGNQFLSAYSLRDWSEGGTFSRNLFAGLVSRVPDSRATPYFKPHSTAFLGIKPIQGGDNRFFNNVFMGKRDVEVVQQPRMNVMDGPDRLLGYGLAVYDDAVLPVMAKGNIYLDGAKPFKGENK</sequence>
<proteinExistence type="predicted"/>
<evidence type="ECO:0000259" key="6">
    <source>
        <dbReference type="Pfam" id="PF21258"/>
    </source>
</evidence>
<evidence type="ECO:0000256" key="3">
    <source>
        <dbReference type="ARBA" id="ARBA00022729"/>
    </source>
</evidence>
<name>A0AAJ5WAK3_9SPHI</name>
<dbReference type="GO" id="GO:0005576">
    <property type="term" value="C:extracellular region"/>
    <property type="evidence" value="ECO:0007669"/>
    <property type="project" value="UniProtKB-SubCell"/>
</dbReference>
<dbReference type="InterPro" id="IPR039448">
    <property type="entry name" value="Beta_helix"/>
</dbReference>
<feature type="domain" description="Glycoside hydrolase 120 insertion" evidence="6">
    <location>
        <begin position="103"/>
        <end position="164"/>
    </location>
</feature>
<evidence type="ECO:0000259" key="4">
    <source>
        <dbReference type="Pfam" id="PF07602"/>
    </source>
</evidence>
<dbReference type="PANTHER" id="PTHR40088:SF2">
    <property type="entry name" value="SECRETED SUGAR HYDROLASE"/>
    <property type="match status" value="1"/>
</dbReference>
<reference evidence="7" key="1">
    <citation type="submission" date="2023-03" db="EMBL/GenBank/DDBJ databases">
        <title>Andean soil-derived lignocellulolytic bacterial consortium as a source of novel taxa and putative plastic-active enzymes.</title>
        <authorList>
            <person name="Diaz-Garcia L."/>
            <person name="Chuvochina M."/>
            <person name="Feuerriegel G."/>
            <person name="Bunk B."/>
            <person name="Sproer C."/>
            <person name="Streit W.R."/>
            <person name="Rodriguez L.M."/>
            <person name="Overmann J."/>
            <person name="Jimenez D.J."/>
        </authorList>
    </citation>
    <scope>NUCLEOTIDE SEQUENCE</scope>
    <source>
        <strain evidence="7">MAG 3858</strain>
    </source>
</reference>
<organism evidence="7 8">
    <name type="scientific">Candidatus Pedobacter colombiensis</name>
    <dbReference type="NCBI Taxonomy" id="3121371"/>
    <lineage>
        <taxon>Bacteria</taxon>
        <taxon>Pseudomonadati</taxon>
        <taxon>Bacteroidota</taxon>
        <taxon>Sphingobacteriia</taxon>
        <taxon>Sphingobacteriales</taxon>
        <taxon>Sphingobacteriaceae</taxon>
        <taxon>Pedobacter</taxon>
    </lineage>
</organism>
<dbReference type="Pfam" id="PF13229">
    <property type="entry name" value="Beta_helix"/>
    <property type="match status" value="1"/>
</dbReference>
<dbReference type="InterPro" id="IPR011459">
    <property type="entry name" value="DUF1565"/>
</dbReference>
<dbReference type="InterPro" id="IPR052052">
    <property type="entry name" value="Polysaccharide_Lyase_9"/>
</dbReference>
<accession>A0AAJ5WAK3</accession>
<comment type="subcellular location">
    <subcellularLocation>
        <location evidence="1">Secreted</location>
    </subcellularLocation>
</comment>
<feature type="domain" description="Right handed beta helix" evidence="5">
    <location>
        <begin position="288"/>
        <end position="416"/>
    </location>
</feature>
<dbReference type="Pfam" id="PF07602">
    <property type="entry name" value="DUF1565"/>
    <property type="match status" value="1"/>
</dbReference>
<dbReference type="Proteomes" id="UP001214530">
    <property type="component" value="Chromosome"/>
</dbReference>
<dbReference type="AlphaFoldDB" id="A0AAJ5WAK3"/>
<keyword evidence="3" id="KW-0732">Signal</keyword>
<dbReference type="PANTHER" id="PTHR40088">
    <property type="entry name" value="PECTATE LYASE (EUROFUNG)"/>
    <property type="match status" value="1"/>
</dbReference>
<feature type="domain" description="DUF1565" evidence="4">
    <location>
        <begin position="30"/>
        <end position="70"/>
    </location>
</feature>
<keyword evidence="2" id="KW-0964">Secreted</keyword>
<protein>
    <submittedName>
        <fullName evidence="7">Right-handed parallel beta-helix repeat-containing protein</fullName>
    </submittedName>
</protein>
<gene>
    <name evidence="7" type="ORF">P0Y49_04580</name>
</gene>
<dbReference type="EMBL" id="CP119313">
    <property type="protein sequence ID" value="WEK20413.1"/>
    <property type="molecule type" value="Genomic_DNA"/>
</dbReference>
<dbReference type="Pfam" id="PF21258">
    <property type="entry name" value="Glyco_hydro_120_ins"/>
    <property type="match status" value="1"/>
</dbReference>
<evidence type="ECO:0000313" key="8">
    <source>
        <dbReference type="Proteomes" id="UP001214530"/>
    </source>
</evidence>
<evidence type="ECO:0000259" key="5">
    <source>
        <dbReference type="Pfam" id="PF13229"/>
    </source>
</evidence>